<gene>
    <name evidence="2" type="ORF">BKA16_001332</name>
</gene>
<accession>A0A840F3B8</accession>
<organism evidence="2 3">
    <name type="scientific">Gordonia humi</name>
    <dbReference type="NCBI Taxonomy" id="686429"/>
    <lineage>
        <taxon>Bacteria</taxon>
        <taxon>Bacillati</taxon>
        <taxon>Actinomycetota</taxon>
        <taxon>Actinomycetes</taxon>
        <taxon>Mycobacteriales</taxon>
        <taxon>Gordoniaceae</taxon>
        <taxon>Gordonia</taxon>
    </lineage>
</organism>
<feature type="domain" description="Virulence-associated protein E-like" evidence="1">
    <location>
        <begin position="137"/>
        <end position="300"/>
    </location>
</feature>
<name>A0A840F3B8_9ACTN</name>
<dbReference type="InterPro" id="IPR007936">
    <property type="entry name" value="VapE-like_dom"/>
</dbReference>
<keyword evidence="3" id="KW-1185">Reference proteome</keyword>
<sequence>MAFNPAKITIKRARAEAVYNPDAVTAAGLRVSGAEIKPTIHAVAKLLDALYPRDDLFYDIDLEHIQFGDMVGLEATTALTSELEVITGKAGWYEKRALVYDVIESTRRRSPHAAMLLAVPKDLPVADLAPWTSRFVDPEFADEAIRLMVHGYVLRGLEPGSKFDYAGILVGPQGTGKTTLWERLVRGREIAYDADDRRPMETSATCERIVLEEASSELFKHERFNAFKDRVTMTSRGEDVKYIRGKGQLKARAVLVGTSNDIFLLHPNLEGTRRFLMLVMDRSDASLMPYLTDEVWERLVSEALRRIDDEAVPVLSPSCEERQRAALAMVTRPDDDLDILKFVLDERIRAVGYFQKGDLREEVADIDPDLARGPAFGRAWRKVQHEYTQVSMRVGSRVTKVFVPASAPTVTVVAP</sequence>
<dbReference type="AlphaFoldDB" id="A0A840F3B8"/>
<dbReference type="Pfam" id="PF05272">
    <property type="entry name" value="VapE-like_dom"/>
    <property type="match status" value="1"/>
</dbReference>
<reference evidence="2 3" key="1">
    <citation type="submission" date="2020-08" db="EMBL/GenBank/DDBJ databases">
        <title>Sequencing the genomes of 1000 actinobacteria strains.</title>
        <authorList>
            <person name="Klenk H.-P."/>
        </authorList>
    </citation>
    <scope>NUCLEOTIDE SEQUENCE [LARGE SCALE GENOMIC DNA]</scope>
    <source>
        <strain evidence="2 3">DSM 45298</strain>
    </source>
</reference>
<evidence type="ECO:0000259" key="1">
    <source>
        <dbReference type="Pfam" id="PF05272"/>
    </source>
</evidence>
<dbReference type="RefSeq" id="WP_183369899.1">
    <property type="nucleotide sequence ID" value="NZ_BAABHL010000037.1"/>
</dbReference>
<comment type="caution">
    <text evidence="2">The sequence shown here is derived from an EMBL/GenBank/DDBJ whole genome shotgun (WGS) entry which is preliminary data.</text>
</comment>
<dbReference type="SUPFAM" id="SSF52540">
    <property type="entry name" value="P-loop containing nucleoside triphosphate hydrolases"/>
    <property type="match status" value="1"/>
</dbReference>
<dbReference type="Proteomes" id="UP000551501">
    <property type="component" value="Unassembled WGS sequence"/>
</dbReference>
<dbReference type="EMBL" id="JACIFP010000001">
    <property type="protein sequence ID" value="MBB4134780.1"/>
    <property type="molecule type" value="Genomic_DNA"/>
</dbReference>
<dbReference type="InterPro" id="IPR027417">
    <property type="entry name" value="P-loop_NTPase"/>
</dbReference>
<evidence type="ECO:0000313" key="3">
    <source>
        <dbReference type="Proteomes" id="UP000551501"/>
    </source>
</evidence>
<protein>
    <recommendedName>
        <fullName evidence="1">Virulence-associated protein E-like domain-containing protein</fullName>
    </recommendedName>
</protein>
<evidence type="ECO:0000313" key="2">
    <source>
        <dbReference type="EMBL" id="MBB4134780.1"/>
    </source>
</evidence>
<proteinExistence type="predicted"/>